<feature type="region of interest" description="Disordered" evidence="1">
    <location>
        <begin position="46"/>
        <end position="70"/>
    </location>
</feature>
<reference evidence="3" key="1">
    <citation type="journal article" date="2019" name="Int. J. Syst. Evol. Microbiol.">
        <title>The Global Catalogue of Microorganisms (GCM) 10K type strain sequencing project: providing services to taxonomists for standard genome sequencing and annotation.</title>
        <authorList>
            <consortium name="The Broad Institute Genomics Platform"/>
            <consortium name="The Broad Institute Genome Sequencing Center for Infectious Disease"/>
            <person name="Wu L."/>
            <person name="Ma J."/>
        </authorList>
    </citation>
    <scope>NUCLEOTIDE SEQUENCE [LARGE SCALE GENOMIC DNA]</scope>
    <source>
        <strain evidence="3">JCM 6922</strain>
    </source>
</reference>
<name>A0ABP5WBB5_9ACTN</name>
<comment type="caution">
    <text evidence="2">The sequence shown here is derived from an EMBL/GenBank/DDBJ whole genome shotgun (WGS) entry which is preliminary data.</text>
</comment>
<proteinExistence type="predicted"/>
<evidence type="ECO:0000313" key="3">
    <source>
        <dbReference type="Proteomes" id="UP001500460"/>
    </source>
</evidence>
<accession>A0ABP5WBB5</accession>
<dbReference type="EMBL" id="BAAATK010000003">
    <property type="protein sequence ID" value="GAA2423890.1"/>
    <property type="molecule type" value="Genomic_DNA"/>
</dbReference>
<gene>
    <name evidence="2" type="ORF">GCM10010421_07840</name>
</gene>
<keyword evidence="3" id="KW-1185">Reference proteome</keyword>
<evidence type="ECO:0000313" key="2">
    <source>
        <dbReference type="EMBL" id="GAA2423890.1"/>
    </source>
</evidence>
<dbReference type="Proteomes" id="UP001500460">
    <property type="component" value="Unassembled WGS sequence"/>
</dbReference>
<organism evidence="2 3">
    <name type="scientific">Streptomyces glaucus</name>
    <dbReference type="NCBI Taxonomy" id="284029"/>
    <lineage>
        <taxon>Bacteria</taxon>
        <taxon>Bacillati</taxon>
        <taxon>Actinomycetota</taxon>
        <taxon>Actinomycetes</taxon>
        <taxon>Kitasatosporales</taxon>
        <taxon>Streptomycetaceae</taxon>
        <taxon>Streptomyces</taxon>
    </lineage>
</organism>
<sequence length="89" mass="9321">MAYGSGGGTVRAHDPLAGARTVTGFHMAWTAREEPEGYRRWRAEPRRPFAGGKAGPVAHGESAPTGAGAAHAVLTSRSDAGEVVLIPWR</sequence>
<evidence type="ECO:0000256" key="1">
    <source>
        <dbReference type="SAM" id="MobiDB-lite"/>
    </source>
</evidence>
<protein>
    <submittedName>
        <fullName evidence="2">Uncharacterized protein</fullName>
    </submittedName>
</protein>